<organism evidence="2 3">
    <name type="scientific">Tissierella pigra</name>
    <dbReference type="NCBI Taxonomy" id="2607614"/>
    <lineage>
        <taxon>Bacteria</taxon>
        <taxon>Bacillati</taxon>
        <taxon>Bacillota</taxon>
        <taxon>Tissierellia</taxon>
        <taxon>Tissierellales</taxon>
        <taxon>Tissierellaceae</taxon>
        <taxon>Tissierella</taxon>
    </lineage>
</organism>
<gene>
    <name evidence="2" type="ORF">FYJ83_03390</name>
</gene>
<sequence>MHEESPTVLKKLEKKIKHFILWIEVIMAIFILATVIVSCKDIIVLIYKVFITEASSSYVVLQGLFVHILLLVVGLELALMLIGHTAGNVLEVILYAIARKMLISSSNSIDILLGVIALAIIFAVDKYLHTKDVKRHL</sequence>
<comment type="caution">
    <text evidence="2">The sequence shown here is derived from an EMBL/GenBank/DDBJ whole genome shotgun (WGS) entry which is preliminary data.</text>
</comment>
<dbReference type="RefSeq" id="WP_154438935.1">
    <property type="nucleotide sequence ID" value="NZ_JAHLPJ010000001.1"/>
</dbReference>
<evidence type="ECO:0000313" key="3">
    <source>
        <dbReference type="Proteomes" id="UP000469523"/>
    </source>
</evidence>
<evidence type="ECO:0000256" key="1">
    <source>
        <dbReference type="SAM" id="Phobius"/>
    </source>
</evidence>
<keyword evidence="1" id="KW-0472">Membrane</keyword>
<dbReference type="EMBL" id="VUNQ01000004">
    <property type="protein sequence ID" value="MSU00510.1"/>
    <property type="molecule type" value="Genomic_DNA"/>
</dbReference>
<feature type="transmembrane region" description="Helical" evidence="1">
    <location>
        <begin position="102"/>
        <end position="124"/>
    </location>
</feature>
<keyword evidence="1" id="KW-0812">Transmembrane</keyword>
<dbReference type="Proteomes" id="UP000469523">
    <property type="component" value="Unassembled WGS sequence"/>
</dbReference>
<reference evidence="2 3" key="1">
    <citation type="submission" date="2019-09" db="EMBL/GenBank/DDBJ databases">
        <title>In-depth cultivation of the pig gut microbiome towards novel bacterial diversity and tailored functional studies.</title>
        <authorList>
            <person name="Wylensek D."/>
            <person name="Hitch T.C.A."/>
            <person name="Clavel T."/>
        </authorList>
    </citation>
    <scope>NUCLEOTIDE SEQUENCE [LARGE SCALE GENOMIC DNA]</scope>
    <source>
        <strain evidence="2 3">WCA3-693-APC-4?</strain>
    </source>
</reference>
<evidence type="ECO:0000313" key="2">
    <source>
        <dbReference type="EMBL" id="MSU00510.1"/>
    </source>
</evidence>
<keyword evidence="1" id="KW-1133">Transmembrane helix</keyword>
<feature type="transmembrane region" description="Helical" evidence="1">
    <location>
        <begin position="20"/>
        <end position="47"/>
    </location>
</feature>
<accession>A0A6N7XXI6</accession>
<keyword evidence="3" id="KW-1185">Reference proteome</keyword>
<evidence type="ECO:0008006" key="4">
    <source>
        <dbReference type="Google" id="ProtNLM"/>
    </source>
</evidence>
<dbReference type="AlphaFoldDB" id="A0A6N7XXI6"/>
<name>A0A6N7XXI6_9FIRM</name>
<protein>
    <recommendedName>
        <fullName evidence="4">Transporter</fullName>
    </recommendedName>
</protein>
<feature type="transmembrane region" description="Helical" evidence="1">
    <location>
        <begin position="59"/>
        <end position="82"/>
    </location>
</feature>
<proteinExistence type="predicted"/>